<evidence type="ECO:0000313" key="1">
    <source>
        <dbReference type="EMBL" id="MFC7604397.1"/>
    </source>
</evidence>
<evidence type="ECO:0008006" key="3">
    <source>
        <dbReference type="Google" id="ProtNLM"/>
    </source>
</evidence>
<organism evidence="1 2">
    <name type="scientific">Streptosporangium amethystogenes subsp. fukuiense</name>
    <dbReference type="NCBI Taxonomy" id="698418"/>
    <lineage>
        <taxon>Bacteria</taxon>
        <taxon>Bacillati</taxon>
        <taxon>Actinomycetota</taxon>
        <taxon>Actinomycetes</taxon>
        <taxon>Streptosporangiales</taxon>
        <taxon>Streptosporangiaceae</taxon>
        <taxon>Streptosporangium</taxon>
    </lineage>
</organism>
<name>A0ABW2T8I1_9ACTN</name>
<gene>
    <name evidence="1" type="ORF">ACFQVD_30220</name>
</gene>
<dbReference type="SUPFAM" id="SSF55315">
    <property type="entry name" value="L30e-like"/>
    <property type="match status" value="1"/>
</dbReference>
<dbReference type="SUPFAM" id="SSF53137">
    <property type="entry name" value="Translational machinery components"/>
    <property type="match status" value="1"/>
</dbReference>
<dbReference type="RefSeq" id="WP_343961386.1">
    <property type="nucleotide sequence ID" value="NZ_BAAAGK010000005.1"/>
</dbReference>
<keyword evidence="2" id="KW-1185">Reference proteome</keyword>
<dbReference type="EMBL" id="JBHTEE010000001">
    <property type="protein sequence ID" value="MFC7604397.1"/>
    <property type="molecule type" value="Genomic_DNA"/>
</dbReference>
<dbReference type="Gene3D" id="3.30.420.60">
    <property type="entry name" value="eRF1 domain 2"/>
    <property type="match status" value="1"/>
</dbReference>
<protein>
    <recommendedName>
        <fullName evidence="3">Peptide chain release factor subunit 1</fullName>
    </recommendedName>
</protein>
<dbReference type="InterPro" id="IPR029064">
    <property type="entry name" value="Ribosomal_eL30-like_sf"/>
</dbReference>
<dbReference type="Gene3D" id="3.30.1330.30">
    <property type="match status" value="1"/>
</dbReference>
<accession>A0ABW2T8I1</accession>
<dbReference type="InterPro" id="IPR042226">
    <property type="entry name" value="eFR1_2_sf"/>
</dbReference>
<reference evidence="2" key="1">
    <citation type="journal article" date="2019" name="Int. J. Syst. Evol. Microbiol.">
        <title>The Global Catalogue of Microorganisms (GCM) 10K type strain sequencing project: providing services to taxonomists for standard genome sequencing and annotation.</title>
        <authorList>
            <consortium name="The Broad Institute Genomics Platform"/>
            <consortium name="The Broad Institute Genome Sequencing Center for Infectious Disease"/>
            <person name="Wu L."/>
            <person name="Ma J."/>
        </authorList>
    </citation>
    <scope>NUCLEOTIDE SEQUENCE [LARGE SCALE GENOMIC DNA]</scope>
    <source>
        <strain evidence="2">JCM 10083</strain>
    </source>
</reference>
<dbReference type="InterPro" id="IPR041202">
    <property type="entry name" value="BaeRF_family10"/>
</dbReference>
<comment type="caution">
    <text evidence="1">The sequence shown here is derived from an EMBL/GenBank/DDBJ whole genome shotgun (WGS) entry which is preliminary data.</text>
</comment>
<dbReference type="Pfam" id="PF18854">
    <property type="entry name" value="baeRF_family10"/>
    <property type="match status" value="1"/>
</dbReference>
<proteinExistence type="predicted"/>
<evidence type="ECO:0000313" key="2">
    <source>
        <dbReference type="Proteomes" id="UP001596514"/>
    </source>
</evidence>
<dbReference type="Proteomes" id="UP001596514">
    <property type="component" value="Unassembled WGS sequence"/>
</dbReference>
<sequence length="380" mass="42123">MITKGTVDRLIRFDSGGLPVLSMYVAIGFDEFEAVRTRVNSLVTQIRPLTEDQSLDRRARLSLRQDIERIEGIPELGRGTVGAVAVFACGEGDLFEVVSLPRKVRDQVVVDQTPYVRPMLAVLDEYHRCCVLVVDKESARAWELYQKEMREIGEVRGSVLRKPDYGGWAGFAEYTVRNKADDLAKRHYRQTVGLLDRLFRTENYDLLVIGGQRNEVTVFLDFLPHRLRPKVAGVFNVDMGKVATSEDIRESAERIVADYERAEERRLVQEVFEKAAVGGNAAIGIDECLWGGTTAAIGTLLIQDGAEVPGVVCDESGWLARSGQSCPLCGGATRQVPDVLDELTETVINEGGSVEHVVVDTQLKDHITAAALRFPLPPRP</sequence>